<dbReference type="EMBL" id="PXYV01000011">
    <property type="protein sequence ID" value="PSR22840.1"/>
    <property type="molecule type" value="Genomic_DNA"/>
</dbReference>
<evidence type="ECO:0000259" key="1">
    <source>
        <dbReference type="Pfam" id="PF21686"/>
    </source>
</evidence>
<dbReference type="InterPro" id="IPR052171">
    <property type="entry name" value="NHEJ_LigD"/>
</dbReference>
<organism evidence="2 3">
    <name type="scientific">Sulfobacillus acidophilus</name>
    <dbReference type="NCBI Taxonomy" id="53633"/>
    <lineage>
        <taxon>Bacteria</taxon>
        <taxon>Bacillati</taxon>
        <taxon>Bacillota</taxon>
        <taxon>Clostridia</taxon>
        <taxon>Eubacteriales</taxon>
        <taxon>Clostridiales Family XVII. Incertae Sedis</taxon>
        <taxon>Sulfobacillus</taxon>
    </lineage>
</organism>
<dbReference type="Pfam" id="PF21686">
    <property type="entry name" value="LigD_Prim-Pol"/>
    <property type="match status" value="1"/>
</dbReference>
<proteinExistence type="predicted"/>
<dbReference type="Proteomes" id="UP000241848">
    <property type="component" value="Unassembled WGS sequence"/>
</dbReference>
<comment type="caution">
    <text evidence="2">The sequence shown here is derived from an EMBL/GenBank/DDBJ whole genome shotgun (WGS) entry which is preliminary data.</text>
</comment>
<evidence type="ECO:0000313" key="3">
    <source>
        <dbReference type="Proteomes" id="UP000241848"/>
    </source>
</evidence>
<gene>
    <name evidence="2" type="ORF">C7B45_05050</name>
</gene>
<dbReference type="Gene3D" id="3.90.920.10">
    <property type="entry name" value="DNA primase, PRIM domain"/>
    <property type="match status" value="1"/>
</dbReference>
<accession>A0A2T2WKU2</accession>
<reference evidence="2 3" key="1">
    <citation type="journal article" date="2014" name="BMC Genomics">
        <title>Comparison of environmental and isolate Sulfobacillus genomes reveals diverse carbon, sulfur, nitrogen, and hydrogen metabolisms.</title>
        <authorList>
            <person name="Justice N.B."/>
            <person name="Norman A."/>
            <person name="Brown C.T."/>
            <person name="Singh A."/>
            <person name="Thomas B.C."/>
            <person name="Banfield J.F."/>
        </authorList>
    </citation>
    <scope>NUCLEOTIDE SEQUENCE [LARGE SCALE GENOMIC DNA]</scope>
    <source>
        <strain evidence="2">AMDSBA3</strain>
    </source>
</reference>
<sequence>MQIRHPNRILYPQPAISRAEVVRYYAAIAPYLLRQANGRGLTLRRWPHGVEGPAFYQKHLSSGAPITVQTFSDVIAWVQRGALEWHAPLGCLTAPELHDWAILDLDPNPPADWNRVVDVARVVRHLLGLMHIPFLLKTSGQRGLHFYIAIRPYPASDVVRIMGRLAQIVVQIVPDLATTSWLKRDRGSRVYLDYLQNTRTRTTVMAYSLRATPTATVSMPIDWDEVDAPPSYWTMPVVLNRLREGGDAFRWQGPHVDLDAVNRRYGPKSRRCDSDG</sequence>
<evidence type="ECO:0000313" key="2">
    <source>
        <dbReference type="EMBL" id="PSR22840.1"/>
    </source>
</evidence>
<feature type="domain" description="DNA ligase D polymerase" evidence="1">
    <location>
        <begin position="19"/>
        <end position="249"/>
    </location>
</feature>
<dbReference type="AlphaFoldDB" id="A0A2T2WKU2"/>
<dbReference type="PANTHER" id="PTHR42705:SF2">
    <property type="entry name" value="BIFUNCTIONAL NON-HOMOLOGOUS END JOINING PROTEIN LIGD"/>
    <property type="match status" value="1"/>
</dbReference>
<dbReference type="PANTHER" id="PTHR42705">
    <property type="entry name" value="BIFUNCTIONAL NON-HOMOLOGOUS END JOINING PROTEIN LIGD"/>
    <property type="match status" value="1"/>
</dbReference>
<name>A0A2T2WKU2_9FIRM</name>
<dbReference type="InterPro" id="IPR014145">
    <property type="entry name" value="LigD_pol_dom"/>
</dbReference>
<protein>
    <submittedName>
        <fullName evidence="2">DNA primase</fullName>
    </submittedName>
</protein>